<reference evidence="4" key="2">
    <citation type="submission" date="2025-09" db="UniProtKB">
        <authorList>
            <consortium name="Ensembl"/>
        </authorList>
    </citation>
    <scope>IDENTIFICATION</scope>
</reference>
<accession>A0A8C4NM63</accession>
<dbReference type="Gene3D" id="2.30.29.30">
    <property type="entry name" value="Pleckstrin-homology domain (PH domain)/Phosphotyrosine-binding domain (PTB)"/>
    <property type="match status" value="1"/>
</dbReference>
<feature type="region of interest" description="Disordered" evidence="1">
    <location>
        <begin position="340"/>
        <end position="359"/>
    </location>
</feature>
<organism evidence="4 5">
    <name type="scientific">Eptatretus burgeri</name>
    <name type="common">Inshore hagfish</name>
    <dbReference type="NCBI Taxonomy" id="7764"/>
    <lineage>
        <taxon>Eukaryota</taxon>
        <taxon>Metazoa</taxon>
        <taxon>Chordata</taxon>
        <taxon>Craniata</taxon>
        <taxon>Vertebrata</taxon>
        <taxon>Cyclostomata</taxon>
        <taxon>Myxini</taxon>
        <taxon>Myxiniformes</taxon>
        <taxon>Myxinidae</taxon>
        <taxon>Eptatretinae</taxon>
        <taxon>Eptatretus</taxon>
    </lineage>
</organism>
<name>A0A8C4NM63_EPTBU</name>
<evidence type="ECO:0000259" key="3">
    <source>
        <dbReference type="PROSITE" id="PS50010"/>
    </source>
</evidence>
<dbReference type="Gene3D" id="1.20.900.10">
    <property type="entry name" value="Dbl homology (DH) domain"/>
    <property type="match status" value="1"/>
</dbReference>
<dbReference type="Pfam" id="PF22697">
    <property type="entry name" value="SOS1_NGEF_PH"/>
    <property type="match status" value="1"/>
</dbReference>
<keyword evidence="5" id="KW-1185">Reference proteome</keyword>
<dbReference type="PROSITE" id="PS50010">
    <property type="entry name" value="DH_2"/>
    <property type="match status" value="1"/>
</dbReference>
<evidence type="ECO:0000259" key="2">
    <source>
        <dbReference type="PROSITE" id="PS50003"/>
    </source>
</evidence>
<reference evidence="4" key="1">
    <citation type="submission" date="2025-08" db="UniProtKB">
        <authorList>
            <consortium name="Ensembl"/>
        </authorList>
    </citation>
    <scope>IDENTIFICATION</scope>
</reference>
<evidence type="ECO:0000313" key="4">
    <source>
        <dbReference type="Ensembl" id="ENSEBUP00000005742.1"/>
    </source>
</evidence>
<dbReference type="Pfam" id="PF00621">
    <property type="entry name" value="RhoGEF"/>
    <property type="match status" value="1"/>
</dbReference>
<dbReference type="Ensembl" id="ENSEBUT00000006185.1">
    <property type="protein sequence ID" value="ENSEBUP00000005742.1"/>
    <property type="gene ID" value="ENSEBUG00000003867.1"/>
</dbReference>
<feature type="region of interest" description="Disordered" evidence="1">
    <location>
        <begin position="467"/>
        <end position="523"/>
    </location>
</feature>
<dbReference type="GO" id="GO:0005085">
    <property type="term" value="F:guanyl-nucleotide exchange factor activity"/>
    <property type="evidence" value="ECO:0007669"/>
    <property type="project" value="InterPro"/>
</dbReference>
<feature type="domain" description="DH" evidence="3">
    <location>
        <begin position="88"/>
        <end position="155"/>
    </location>
</feature>
<dbReference type="PROSITE" id="PS50003">
    <property type="entry name" value="PH_DOMAIN"/>
    <property type="match status" value="1"/>
</dbReference>
<dbReference type="InterPro" id="IPR055251">
    <property type="entry name" value="SOS1_NGEF_PH"/>
</dbReference>
<feature type="region of interest" description="Disordered" evidence="1">
    <location>
        <begin position="406"/>
        <end position="445"/>
    </location>
</feature>
<dbReference type="SMART" id="SM00233">
    <property type="entry name" value="PH"/>
    <property type="match status" value="1"/>
</dbReference>
<dbReference type="Proteomes" id="UP000694388">
    <property type="component" value="Unplaced"/>
</dbReference>
<feature type="domain" description="PH" evidence="2">
    <location>
        <begin position="167"/>
        <end position="274"/>
    </location>
</feature>
<dbReference type="AlphaFoldDB" id="A0A8C4NM63"/>
<sequence length="523" mass="57419">MHLLSCVVGRACCSATCISCGSSMGSISCTSWRPAPIARCALEAVFFTMRSNLRCTHCTARTNPQSDALMTSYGNVFFRQKQLALGDKMDLSSYLLKPIQRMSKYALLLKDMIKQWTGQMDSAVHTAHPAAEQELEDLRTALELIRFQLRHGNDLLAMDSICNCDVNLKEQGQLLRQDEFLVSIGRRKQCRRVFLFHELILFSKTKRADAGHDIYVYKKSFKTAELGMTESVGDSGLCFELWFRRRKSNDTHTLQAASPDLKDSWTNDISHILWKQALRNRQARLQELVSMGIGNKPYHDISPSSEAISNRAIDLFAKGRGARTRASIAVSSFDHISPFKRPHSTISSSSTTSSSSGSQVSAASQLSSLNMHFQSSHISFGPPSAWTTPLQSPARSSDFHPCIEEEIEQDSSSQPSMATESSESSQGTTSVSRDGSFTSHAPPDHIVEDASHHLQISVKNCSTCSTSQLSNSSKPFPSSEPSISPSAQASGPPTSLSTPPKSPTLPARQEFADDNMSSSSTMV</sequence>
<proteinExistence type="predicted"/>
<evidence type="ECO:0000256" key="1">
    <source>
        <dbReference type="SAM" id="MobiDB-lite"/>
    </source>
</evidence>
<dbReference type="PANTHER" id="PTHR45845:SF3">
    <property type="entry name" value="PURATROPHIN-1-LIKE, ISOFORM A"/>
    <property type="match status" value="1"/>
</dbReference>
<dbReference type="InterPro" id="IPR052231">
    <property type="entry name" value="Rho_GEF_signaling-related"/>
</dbReference>
<dbReference type="InterPro" id="IPR011993">
    <property type="entry name" value="PH-like_dom_sf"/>
</dbReference>
<dbReference type="InterPro" id="IPR001849">
    <property type="entry name" value="PH_domain"/>
</dbReference>
<feature type="compositionally biased region" description="Low complexity" evidence="1">
    <location>
        <begin position="344"/>
        <end position="359"/>
    </location>
</feature>
<dbReference type="SUPFAM" id="SSF48065">
    <property type="entry name" value="DBL homology domain (DH-domain)"/>
    <property type="match status" value="1"/>
</dbReference>
<dbReference type="InterPro" id="IPR035899">
    <property type="entry name" value="DBL_dom_sf"/>
</dbReference>
<feature type="compositionally biased region" description="Low complexity" evidence="1">
    <location>
        <begin position="467"/>
        <end position="499"/>
    </location>
</feature>
<dbReference type="GeneTree" id="ENSGT00940000162507"/>
<protein>
    <submittedName>
        <fullName evidence="4">Uncharacterized protein</fullName>
    </submittedName>
</protein>
<evidence type="ECO:0000313" key="5">
    <source>
        <dbReference type="Proteomes" id="UP000694388"/>
    </source>
</evidence>
<dbReference type="PANTHER" id="PTHR45845">
    <property type="entry name" value="RHO GUANINE NUCLEOTIDE EXCHANGE FACTOR-RELATED"/>
    <property type="match status" value="1"/>
</dbReference>
<dbReference type="CDD" id="cd13242">
    <property type="entry name" value="PH_puratrophin-1"/>
    <property type="match status" value="1"/>
</dbReference>
<feature type="compositionally biased region" description="Low complexity" evidence="1">
    <location>
        <begin position="410"/>
        <end position="432"/>
    </location>
</feature>
<dbReference type="SUPFAM" id="SSF50729">
    <property type="entry name" value="PH domain-like"/>
    <property type="match status" value="1"/>
</dbReference>
<dbReference type="InterPro" id="IPR000219">
    <property type="entry name" value="DH_dom"/>
</dbReference>